<proteinExistence type="predicted"/>
<evidence type="ECO:0000256" key="1">
    <source>
        <dbReference type="SAM" id="MobiDB-lite"/>
    </source>
</evidence>
<evidence type="ECO:0000313" key="3">
    <source>
        <dbReference type="Proteomes" id="UP000053259"/>
    </source>
</evidence>
<name>A0A0D2AAS0_9PEZI</name>
<dbReference type="InParanoid" id="A0A0D2AAS0"/>
<dbReference type="AlphaFoldDB" id="A0A0D2AAS0"/>
<organism evidence="2 3">
    <name type="scientific">Verruconis gallopava</name>
    <dbReference type="NCBI Taxonomy" id="253628"/>
    <lineage>
        <taxon>Eukaryota</taxon>
        <taxon>Fungi</taxon>
        <taxon>Dikarya</taxon>
        <taxon>Ascomycota</taxon>
        <taxon>Pezizomycotina</taxon>
        <taxon>Dothideomycetes</taxon>
        <taxon>Pleosporomycetidae</taxon>
        <taxon>Venturiales</taxon>
        <taxon>Sympoventuriaceae</taxon>
        <taxon>Verruconis</taxon>
    </lineage>
</organism>
<sequence length="78" mass="8715">MSYTDAEDMGRFTAADLLDPENARHSRQGQSQRQSRARDQNGPPEDVEATGIAVFGRKFHRWASVKDLSFCTDIVKGS</sequence>
<dbReference type="RefSeq" id="XP_016213564.1">
    <property type="nucleotide sequence ID" value="XM_016358463.1"/>
</dbReference>
<protein>
    <submittedName>
        <fullName evidence="2">Uncharacterized protein</fullName>
    </submittedName>
</protein>
<dbReference type="Proteomes" id="UP000053259">
    <property type="component" value="Unassembled WGS sequence"/>
</dbReference>
<accession>A0A0D2AAS0</accession>
<feature type="region of interest" description="Disordered" evidence="1">
    <location>
        <begin position="1"/>
        <end position="49"/>
    </location>
</feature>
<reference evidence="2 3" key="1">
    <citation type="submission" date="2015-01" db="EMBL/GenBank/DDBJ databases">
        <title>The Genome Sequence of Ochroconis gallopava CBS43764.</title>
        <authorList>
            <consortium name="The Broad Institute Genomics Platform"/>
            <person name="Cuomo C."/>
            <person name="de Hoog S."/>
            <person name="Gorbushina A."/>
            <person name="Stielow B."/>
            <person name="Teixiera M."/>
            <person name="Abouelleil A."/>
            <person name="Chapman S.B."/>
            <person name="Priest M."/>
            <person name="Young S.K."/>
            <person name="Wortman J."/>
            <person name="Nusbaum C."/>
            <person name="Birren B."/>
        </authorList>
    </citation>
    <scope>NUCLEOTIDE SEQUENCE [LARGE SCALE GENOMIC DNA]</scope>
    <source>
        <strain evidence="2 3">CBS 43764</strain>
    </source>
</reference>
<dbReference type="HOGENOM" id="CLU_2623877_0_0_1"/>
<dbReference type="VEuPathDB" id="FungiDB:PV09_05010"/>
<dbReference type="EMBL" id="KN847543">
    <property type="protein sequence ID" value="KIW03695.1"/>
    <property type="molecule type" value="Genomic_DNA"/>
</dbReference>
<evidence type="ECO:0000313" key="2">
    <source>
        <dbReference type="EMBL" id="KIW03695.1"/>
    </source>
</evidence>
<gene>
    <name evidence="2" type="ORF">PV09_05010</name>
</gene>
<dbReference type="GeneID" id="27312983"/>
<keyword evidence="3" id="KW-1185">Reference proteome</keyword>